<dbReference type="AlphaFoldDB" id="A4X8P2"/>
<dbReference type="InterPro" id="IPR002155">
    <property type="entry name" value="Thiolase"/>
</dbReference>
<keyword evidence="9" id="KW-1185">Reference proteome</keyword>
<dbReference type="InterPro" id="IPR020617">
    <property type="entry name" value="Thiolase_C"/>
</dbReference>
<dbReference type="InterPro" id="IPR020616">
    <property type="entry name" value="Thiolase_N"/>
</dbReference>
<dbReference type="EC" id="2.3.1.16" evidence="8"/>
<organism evidence="8 9">
    <name type="scientific">Salinispora tropica (strain ATCC BAA-916 / DSM 44818 / JCM 13857 / NBRC 105044 / CNB-440)</name>
    <dbReference type="NCBI Taxonomy" id="369723"/>
    <lineage>
        <taxon>Bacteria</taxon>
        <taxon>Bacillati</taxon>
        <taxon>Actinomycetota</taxon>
        <taxon>Actinomycetes</taxon>
        <taxon>Micromonosporales</taxon>
        <taxon>Micromonosporaceae</taxon>
        <taxon>Salinispora</taxon>
    </lineage>
</organism>
<evidence type="ECO:0000256" key="2">
    <source>
        <dbReference type="ARBA" id="ARBA00022679"/>
    </source>
</evidence>
<evidence type="ECO:0000256" key="1">
    <source>
        <dbReference type="ARBA" id="ARBA00010982"/>
    </source>
</evidence>
<accession>A4X8P2</accession>
<dbReference type="PANTHER" id="PTHR43365:SF1">
    <property type="entry name" value="ACETYL-COA C-ACYLTRANSFERASE"/>
    <property type="match status" value="1"/>
</dbReference>
<dbReference type="STRING" id="369723.Strop_2801"/>
<proteinExistence type="inferred from homology"/>
<feature type="active site" description="Proton acceptor" evidence="4">
    <location>
        <position position="339"/>
    </location>
</feature>
<evidence type="ECO:0000313" key="9">
    <source>
        <dbReference type="Proteomes" id="UP000000235"/>
    </source>
</evidence>
<evidence type="ECO:0000259" key="6">
    <source>
        <dbReference type="Pfam" id="PF00108"/>
    </source>
</evidence>
<dbReference type="Gene3D" id="3.40.47.10">
    <property type="match status" value="2"/>
</dbReference>
<dbReference type="PIRSF" id="PIRSF000429">
    <property type="entry name" value="Ac-CoA_Ac_transf"/>
    <property type="match status" value="1"/>
</dbReference>
<dbReference type="EMBL" id="CP000667">
    <property type="protein sequence ID" value="ABP55242.1"/>
    <property type="molecule type" value="Genomic_DNA"/>
</dbReference>
<keyword evidence="2 5" id="KW-0808">Transferase</keyword>
<evidence type="ECO:0000256" key="4">
    <source>
        <dbReference type="PIRSR" id="PIRSR000429-1"/>
    </source>
</evidence>
<dbReference type="GO" id="GO:0003988">
    <property type="term" value="F:acetyl-CoA C-acyltransferase activity"/>
    <property type="evidence" value="ECO:0007669"/>
    <property type="project" value="UniProtKB-EC"/>
</dbReference>
<dbReference type="PANTHER" id="PTHR43365">
    <property type="entry name" value="BLR7806 PROTEIN"/>
    <property type="match status" value="1"/>
</dbReference>
<dbReference type="PROSITE" id="PS00099">
    <property type="entry name" value="THIOLASE_3"/>
    <property type="match status" value="1"/>
</dbReference>
<reference evidence="9" key="1">
    <citation type="journal article" date="2007" name="Proc. Natl. Acad. Sci. U.S.A.">
        <title>Genome sequencing reveals complex secondary metabolome in the marine actinomycete Salinispora tropica.</title>
        <authorList>
            <person name="Udwary D.W."/>
            <person name="Zeigler L."/>
            <person name="Asolkar R.N."/>
            <person name="Singan V."/>
            <person name="Lapidus A."/>
            <person name="Fenical W."/>
            <person name="Jensen P.R."/>
            <person name="Moore B.S."/>
        </authorList>
    </citation>
    <scope>NUCLEOTIDE SEQUENCE [LARGE SCALE GENOMIC DNA]</scope>
    <source>
        <strain evidence="9">ATCC BAA-916 / DSM 44818 / CNB-440</strain>
    </source>
</reference>
<dbReference type="Pfam" id="PF02803">
    <property type="entry name" value="Thiolase_C"/>
    <property type="match status" value="1"/>
</dbReference>
<dbReference type="PROSITE" id="PS00737">
    <property type="entry name" value="THIOLASE_2"/>
    <property type="match status" value="1"/>
</dbReference>
<evidence type="ECO:0000313" key="8">
    <source>
        <dbReference type="EMBL" id="ABP55242.1"/>
    </source>
</evidence>
<feature type="domain" description="Thiolase N-terminal" evidence="6">
    <location>
        <begin position="5"/>
        <end position="252"/>
    </location>
</feature>
<feature type="active site" description="Acyl-thioester intermediate" evidence="4">
    <location>
        <position position="89"/>
    </location>
</feature>
<dbReference type="HOGENOM" id="CLU_031026_2_3_11"/>
<protein>
    <submittedName>
        <fullName evidence="8">Acetyl-CoA acetyltransferase</fullName>
        <ecNumber evidence="8">2.3.1.16</ecNumber>
    </submittedName>
</protein>
<evidence type="ECO:0000256" key="3">
    <source>
        <dbReference type="ARBA" id="ARBA00023315"/>
    </source>
</evidence>
<feature type="domain" description="Thiolase C-terminal" evidence="7">
    <location>
        <begin position="261"/>
        <end position="382"/>
    </location>
</feature>
<dbReference type="InterPro" id="IPR016039">
    <property type="entry name" value="Thiolase-like"/>
</dbReference>
<name>A4X8P2_SALTO</name>
<dbReference type="InterPro" id="IPR020610">
    <property type="entry name" value="Thiolase_AS"/>
</dbReference>
<comment type="similarity">
    <text evidence="1 5">Belongs to the thiolase-like superfamily. Thiolase family.</text>
</comment>
<dbReference type="NCBIfam" id="TIGR01930">
    <property type="entry name" value="AcCoA-C-Actrans"/>
    <property type="match status" value="1"/>
</dbReference>
<gene>
    <name evidence="8" type="ordered locus">Strop_2801</name>
</gene>
<dbReference type="PATRIC" id="fig|369723.5.peg.2886"/>
<dbReference type="CDD" id="cd00751">
    <property type="entry name" value="thiolase"/>
    <property type="match status" value="1"/>
</dbReference>
<dbReference type="Proteomes" id="UP000000235">
    <property type="component" value="Chromosome"/>
</dbReference>
<evidence type="ECO:0000256" key="5">
    <source>
        <dbReference type="RuleBase" id="RU003557"/>
    </source>
</evidence>
<dbReference type="Pfam" id="PF00108">
    <property type="entry name" value="Thiolase_N"/>
    <property type="match status" value="1"/>
</dbReference>
<sequence length="383" mass="40051">MSEAVIVAAARTPIGRRNGWLSGLKAVELLRTVQREVLDRAGLPPSEVDQIIGGCVTQVGEQSLNITRNAWLSTGLDPQVACSTVDTSCGSAQQANHLVAALITAGVIDVGIACGVESMSRVPVGTNLYQGPGHYKTDDYPWDDPPRAQFGGAERIAAKYGVDRAAADAYGVLSQRRAARAWAQGYFDQEIVAVHAPDGEGGLRAVTRDQGLRDTTPEGLAGLRPTVDGGVHTAGTTSQVSDGAAAILWMSAERAAALGLRPQARLRHQVVTGSDPYLLLEGPVVATRKILDRSGLGLVDLDVVEVNEAFAAVVLAWMAANGTDAERVNVNGGAIALGHPLGASGTRLLVSALHELERTDRELALVTMCCGGALGTASILQRM</sequence>
<dbReference type="KEGG" id="stp:Strop_2801"/>
<keyword evidence="3 5" id="KW-0012">Acyltransferase</keyword>
<dbReference type="eggNOG" id="COG0183">
    <property type="taxonomic scope" value="Bacteria"/>
</dbReference>
<dbReference type="RefSeq" id="WP_012014023.1">
    <property type="nucleotide sequence ID" value="NC_009380.1"/>
</dbReference>
<dbReference type="InterPro" id="IPR020613">
    <property type="entry name" value="Thiolase_CS"/>
</dbReference>
<evidence type="ECO:0000259" key="7">
    <source>
        <dbReference type="Pfam" id="PF02803"/>
    </source>
</evidence>
<dbReference type="NCBIfam" id="NF005889">
    <property type="entry name" value="PRK07850.1"/>
    <property type="match status" value="1"/>
</dbReference>
<feature type="active site" description="Proton acceptor" evidence="4">
    <location>
        <position position="369"/>
    </location>
</feature>
<dbReference type="SUPFAM" id="SSF53901">
    <property type="entry name" value="Thiolase-like"/>
    <property type="match status" value="2"/>
</dbReference>